<dbReference type="InterPro" id="IPR011011">
    <property type="entry name" value="Znf_FYVE_PHD"/>
</dbReference>
<keyword evidence="2" id="KW-0863">Zinc-finger</keyword>
<dbReference type="CDD" id="cd15556">
    <property type="entry name" value="PHD_MMD1_like"/>
    <property type="match status" value="1"/>
</dbReference>
<evidence type="ECO:0000259" key="6">
    <source>
        <dbReference type="SMART" id="SM00249"/>
    </source>
</evidence>
<dbReference type="GeneID" id="65340627"/>
<gene>
    <name evidence="7" type="primary">ORF492</name>
</gene>
<keyword evidence="5" id="KW-0804">Transcription</keyword>
<dbReference type="InterPro" id="IPR001965">
    <property type="entry name" value="Znf_PHD"/>
</dbReference>
<evidence type="ECO:0000313" key="7">
    <source>
        <dbReference type="EMBL" id="QPZ76285.1"/>
    </source>
</evidence>
<geneLocation type="mitochondrion" evidence="7"/>
<evidence type="ECO:0000256" key="1">
    <source>
        <dbReference type="ARBA" id="ARBA00022723"/>
    </source>
</evidence>
<organism evidence="7">
    <name type="scientific">Bruguiera x rhynchopetala</name>
    <dbReference type="NCBI Taxonomy" id="157701"/>
    <lineage>
        <taxon>Eukaryota</taxon>
        <taxon>Viridiplantae</taxon>
        <taxon>Streptophyta</taxon>
        <taxon>Embryophyta</taxon>
        <taxon>Tracheophyta</taxon>
        <taxon>Spermatophyta</taxon>
        <taxon>Magnoliopsida</taxon>
        <taxon>eudicotyledons</taxon>
        <taxon>Gunneridae</taxon>
        <taxon>Pentapetalae</taxon>
        <taxon>rosids</taxon>
        <taxon>fabids</taxon>
        <taxon>Malpighiales</taxon>
        <taxon>Rhizophoraceae</taxon>
        <taxon>Bruguiera</taxon>
    </lineage>
</organism>
<dbReference type="PROSITE" id="PS01359">
    <property type="entry name" value="ZF_PHD_1"/>
    <property type="match status" value="1"/>
</dbReference>
<dbReference type="RefSeq" id="YP_010131441.1">
    <property type="nucleotide sequence ID" value="NC_056360.1"/>
</dbReference>
<reference evidence="7" key="1">
    <citation type="journal article" date="2020" name="Mitochondrial DNA Part B Resour">
        <title>The complete mitochondrial genome of a mangrove plant: Bruguiera sexangula (Lour.) Poir. var. rhynchopetala Ko.</title>
        <authorList>
            <person name="Zhang S."/>
            <person name="Bai H."/>
            <person name="Liu Q."/>
            <person name="Zhang Y."/>
        </authorList>
    </citation>
    <scope>NUCLEOTIDE SEQUENCE</scope>
</reference>
<protein>
    <recommendedName>
        <fullName evidence="6">Zinc finger PHD-type domain-containing protein</fullName>
    </recommendedName>
</protein>
<keyword evidence="3" id="KW-0862">Zinc</keyword>
<evidence type="ECO:0000256" key="5">
    <source>
        <dbReference type="ARBA" id="ARBA00023163"/>
    </source>
</evidence>
<dbReference type="SMART" id="SM00249">
    <property type="entry name" value="PHD"/>
    <property type="match status" value="1"/>
</dbReference>
<name>A0A7T3QPL5_9ROSI</name>
<dbReference type="InterPro" id="IPR019787">
    <property type="entry name" value="Znf_PHD-finger"/>
</dbReference>
<dbReference type="Pfam" id="PF25874">
    <property type="entry name" value="WHD_plant_repro"/>
    <property type="match status" value="1"/>
</dbReference>
<dbReference type="Pfam" id="PF25565">
    <property type="entry name" value="Ubiquitin_At1g33420"/>
    <property type="match status" value="1"/>
</dbReference>
<dbReference type="InterPro" id="IPR059080">
    <property type="entry name" value="WHD_PTC1"/>
</dbReference>
<dbReference type="GO" id="GO:0008270">
    <property type="term" value="F:zinc ion binding"/>
    <property type="evidence" value="ECO:0007669"/>
    <property type="project" value="UniProtKB-KW"/>
</dbReference>
<dbReference type="InterPro" id="IPR019786">
    <property type="entry name" value="Zinc_finger_PHD-type_CS"/>
</dbReference>
<proteinExistence type="predicted"/>
<dbReference type="InterPro" id="IPR058054">
    <property type="entry name" value="Znf_MS1-like"/>
</dbReference>
<reference evidence="7" key="2">
    <citation type="submission" date="2020-03" db="EMBL/GenBank/DDBJ databases">
        <authorList>
            <person name="Zhang J.W."/>
            <person name="Zhang S.J."/>
            <person name="Zhang Y."/>
        </authorList>
    </citation>
    <scope>NUCLEOTIDE SEQUENCE</scope>
</reference>
<dbReference type="PANTHER" id="PTHR46201:SF9">
    <property type="entry name" value="PHD FINGER PROTEIN MALE MEIOCYTE DEATH 1"/>
    <property type="match status" value="1"/>
</dbReference>
<feature type="domain" description="Zinc finger PHD-type" evidence="6">
    <location>
        <begin position="419"/>
        <end position="465"/>
    </location>
</feature>
<dbReference type="InterPro" id="IPR057765">
    <property type="entry name" value="MS1-like_ubiquitin"/>
</dbReference>
<dbReference type="InterPro" id="IPR013083">
    <property type="entry name" value="Znf_RING/FYVE/PHD"/>
</dbReference>
<dbReference type="SUPFAM" id="SSF57903">
    <property type="entry name" value="FYVE/PHD zinc finger"/>
    <property type="match status" value="1"/>
</dbReference>
<keyword evidence="1" id="KW-0479">Metal-binding</keyword>
<accession>A0A7T3QPL5</accession>
<dbReference type="AlphaFoldDB" id="A0A7T3QPL5"/>
<keyword evidence="7" id="KW-0496">Mitochondrion</keyword>
<evidence type="ECO:0000256" key="3">
    <source>
        <dbReference type="ARBA" id="ARBA00022833"/>
    </source>
</evidence>
<sequence length="492" mass="55314">MDLRLLHGVAYGHSWFGRWGYRFCSGSFGVTEHKYNRAIEILSSRELDEIIQDFSETAQYKDMKRIIRYYRGLSETQLINFRDLLKFVLTVKSCPCTQMKQSMAGTASYSTKKSSSQVPLQKKSLLKDKCTTFRNCNSLACISDSRWPKKRLEYAAEVIVGTLKRKEGDNSSQGGMTRQEVRDAARLHIGDTGLLDYVLKLMNNVVVGSQVVRRTVNPKTRILEFTIYDLGKGGKPSGAGAQEAQIAADAPLAFALVPGQDVYSDVVYLYTNVLLNYPDSKLMQSAAQVVLDSKNFVKEWPFRDEADALLRFICRVTPQVFEIESKLNRGLPPGEIVTVPLHATVLELKPAAESALRDTYCIFEKFVMTDIEQLEELEDEDLLFGAIESAAELSVTGKVMDELSNQLKYEGGPDNWTVRCECGAQDDDGERMVACDICGVWQHTLCNGIEDCEAVPPLFACRRCCSSLVQSRREPELGYESFEDLLMIQSYL</sequence>
<dbReference type="Gene3D" id="3.30.40.10">
    <property type="entry name" value="Zinc/RING finger domain, C3HC4 (zinc finger)"/>
    <property type="match status" value="1"/>
</dbReference>
<dbReference type="PANTHER" id="PTHR46201">
    <property type="entry name" value="PHD FINGER PROTEIN MALE MEIOCYTE DEATH 1-RELATED"/>
    <property type="match status" value="1"/>
</dbReference>
<evidence type="ECO:0000256" key="4">
    <source>
        <dbReference type="ARBA" id="ARBA00023015"/>
    </source>
</evidence>
<dbReference type="Pfam" id="PF00628">
    <property type="entry name" value="PHD"/>
    <property type="match status" value="1"/>
</dbReference>
<dbReference type="EMBL" id="MT130511">
    <property type="protein sequence ID" value="QPZ76285.1"/>
    <property type="molecule type" value="Genomic_DNA"/>
</dbReference>
<evidence type="ECO:0000256" key="2">
    <source>
        <dbReference type="ARBA" id="ARBA00022771"/>
    </source>
</evidence>
<keyword evidence="4" id="KW-0805">Transcription regulation</keyword>